<sequence length="67" mass="7360">MPLLPQLQRLGLADQDGLAIVRLLAAHMAACAERMVVVVHDAHRLRVDNGDVLDGVERHRLQLSDLG</sequence>
<keyword evidence="2" id="KW-1185">Reference proteome</keyword>
<gene>
    <name evidence="1" type="ORF">FNU76_19800</name>
</gene>
<dbReference type="RefSeq" id="WP_144279802.1">
    <property type="nucleotide sequence ID" value="NZ_CP041730.1"/>
</dbReference>
<protein>
    <submittedName>
        <fullName evidence="1">Uncharacterized protein</fullName>
    </submittedName>
</protein>
<name>A0A516SJT4_9NEIS</name>
<dbReference type="AlphaFoldDB" id="A0A516SJT4"/>
<organism evidence="1 2">
    <name type="scientific">Chitinimonas arctica</name>
    <dbReference type="NCBI Taxonomy" id="2594795"/>
    <lineage>
        <taxon>Bacteria</taxon>
        <taxon>Pseudomonadati</taxon>
        <taxon>Pseudomonadota</taxon>
        <taxon>Betaproteobacteria</taxon>
        <taxon>Neisseriales</taxon>
        <taxon>Chitinibacteraceae</taxon>
        <taxon>Chitinimonas</taxon>
    </lineage>
</organism>
<accession>A0A516SJT4</accession>
<evidence type="ECO:0000313" key="1">
    <source>
        <dbReference type="EMBL" id="QDQ28419.1"/>
    </source>
</evidence>
<dbReference type="KEGG" id="cari:FNU76_19800"/>
<dbReference type="Proteomes" id="UP000317550">
    <property type="component" value="Chromosome"/>
</dbReference>
<proteinExistence type="predicted"/>
<dbReference type="EMBL" id="CP041730">
    <property type="protein sequence ID" value="QDQ28419.1"/>
    <property type="molecule type" value="Genomic_DNA"/>
</dbReference>
<reference evidence="2" key="1">
    <citation type="submission" date="2019-07" db="EMBL/GenBank/DDBJ databases">
        <title>Chitinimonas sp. nov., isolated from Ny-Alesund, arctica soil.</title>
        <authorList>
            <person name="Xu Q."/>
            <person name="Peng F."/>
        </authorList>
    </citation>
    <scope>NUCLEOTIDE SEQUENCE [LARGE SCALE GENOMIC DNA]</scope>
    <source>
        <strain evidence="2">R3-44</strain>
    </source>
</reference>
<evidence type="ECO:0000313" key="2">
    <source>
        <dbReference type="Proteomes" id="UP000317550"/>
    </source>
</evidence>